<sequence length="127" mass="15276">MMNADYYTIIQVIFGCLVALYPIMKKYVDSAIKQFQETYFKWRERYTEVMTIIAELQAQIVVIQTKVRLYTEDRQLTNEEISDLINELQKLNEIITKLRKFTEKIFDELLKFKPTFSFPFPKRGDKK</sequence>
<name>A0A497JIP2_9ARCH</name>
<proteinExistence type="predicted"/>
<feature type="transmembrane region" description="Helical" evidence="1">
    <location>
        <begin position="6"/>
        <end position="24"/>
    </location>
</feature>
<gene>
    <name evidence="2" type="ORF">DRO04_01165</name>
</gene>
<keyword evidence="1" id="KW-1133">Transmembrane helix</keyword>
<dbReference type="EMBL" id="QMWP01000033">
    <property type="protein sequence ID" value="RLG70770.1"/>
    <property type="molecule type" value="Genomic_DNA"/>
</dbReference>
<keyword evidence="1" id="KW-0472">Membrane</keyword>
<reference evidence="2 3" key="1">
    <citation type="submission" date="2018-06" db="EMBL/GenBank/DDBJ databases">
        <title>Extensive metabolic versatility and redundancy in microbially diverse, dynamic hydrothermal sediments.</title>
        <authorList>
            <person name="Dombrowski N."/>
            <person name="Teske A."/>
            <person name="Baker B.J."/>
        </authorList>
    </citation>
    <scope>NUCLEOTIDE SEQUENCE [LARGE SCALE GENOMIC DNA]</scope>
    <source>
        <strain evidence="2">B51_G17</strain>
    </source>
</reference>
<dbReference type="Proteomes" id="UP000278031">
    <property type="component" value="Unassembled WGS sequence"/>
</dbReference>
<protein>
    <submittedName>
        <fullName evidence="2">Uncharacterized protein</fullName>
    </submittedName>
</protein>
<accession>A0A497JIP2</accession>
<organism evidence="2 3">
    <name type="scientific">Candidatus Iainarchaeum sp</name>
    <dbReference type="NCBI Taxonomy" id="3101447"/>
    <lineage>
        <taxon>Archaea</taxon>
        <taxon>Candidatus Iainarchaeota</taxon>
        <taxon>Candidatus Iainarchaeia</taxon>
        <taxon>Candidatus Iainarchaeales</taxon>
        <taxon>Candidatus Iainarchaeaceae</taxon>
        <taxon>Candidatus Iainarchaeum</taxon>
    </lineage>
</organism>
<evidence type="ECO:0000256" key="1">
    <source>
        <dbReference type="SAM" id="Phobius"/>
    </source>
</evidence>
<evidence type="ECO:0000313" key="3">
    <source>
        <dbReference type="Proteomes" id="UP000278031"/>
    </source>
</evidence>
<comment type="caution">
    <text evidence="2">The sequence shown here is derived from an EMBL/GenBank/DDBJ whole genome shotgun (WGS) entry which is preliminary data.</text>
</comment>
<dbReference type="AlphaFoldDB" id="A0A497JIP2"/>
<keyword evidence="1" id="KW-0812">Transmembrane</keyword>
<evidence type="ECO:0000313" key="2">
    <source>
        <dbReference type="EMBL" id="RLG70770.1"/>
    </source>
</evidence>